<keyword evidence="5" id="KW-0131">Cell cycle</keyword>
<proteinExistence type="predicted"/>
<dbReference type="GO" id="GO:0006281">
    <property type="term" value="P:DNA repair"/>
    <property type="evidence" value="ECO:0007669"/>
    <property type="project" value="TreeGrafter"/>
</dbReference>
<dbReference type="GO" id="GO:0007064">
    <property type="term" value="P:mitotic sister chromatid cohesion"/>
    <property type="evidence" value="ECO:0007669"/>
    <property type="project" value="InterPro"/>
</dbReference>
<accession>A0A1G4KAM1</accession>
<evidence type="ECO:0000256" key="3">
    <source>
        <dbReference type="ARBA" id="ARBA00022776"/>
    </source>
</evidence>
<keyword evidence="4" id="KW-0539">Nucleus</keyword>
<dbReference type="CDD" id="cd19953">
    <property type="entry name" value="PDS5"/>
    <property type="match status" value="1"/>
</dbReference>
<keyword evidence="6" id="KW-0175">Coiled coil</keyword>
<dbReference type="PANTHER" id="PTHR12663:SF0">
    <property type="entry name" value="PRECOCIOUS DISSOCIATION OF SISTERS 5, ISOFORM A"/>
    <property type="match status" value="1"/>
</dbReference>
<evidence type="ECO:0000313" key="8">
    <source>
        <dbReference type="EMBL" id="SCV01274.1"/>
    </source>
</evidence>
<dbReference type="GO" id="GO:0051301">
    <property type="term" value="P:cell division"/>
    <property type="evidence" value="ECO:0007669"/>
    <property type="project" value="UniProtKB-KW"/>
</dbReference>
<dbReference type="Gene3D" id="1.25.10.10">
    <property type="entry name" value="Leucine-rich Repeat Variant"/>
    <property type="match status" value="1"/>
</dbReference>
<feature type="compositionally biased region" description="Basic and acidic residues" evidence="7">
    <location>
        <begin position="1212"/>
        <end position="1225"/>
    </location>
</feature>
<sequence>MVRSNSRLEFNLSIISTIKDSISVQELLDRLAQLQEELSDLKQEEVDVSSLNKYRADLINKKILKHKDHGVRAYTACCLSDILRVYAPDAPYTDKELTEIFQLFLEQFRLLQDPENGYLTLQTYLVTNLLEYRSIVLLTDLPNSSQLVSDLFDIFYSPKNNAIQEKIFNIIGGLLGEVILECDTMPMTALKLVFNKFLSHKRDEALNGLSLKKDPGFEFSLAICQNYSNRLGRHFIKFYSEIIYEVLNDEHDHEKSRLSSEYKTLVKLGRLTSELWKYAPDLVGSITGFIYQLLCSENALFREAATDCVSEMLKSSSLVNFDVAHRDTYKVWLSKMADISPQVRHAWVFQLPQILVNRTDLANDISKGLAKALIDADHSVRLCAVQVFEKVPVKQLWECVSNPSVFTGLLHLTREARSDIREICIEAVSKIYVNSVEQISRSEDNREIWQVVETIPSVFFNLYYINDLDINMKIDQVLFEKFLPLPLDAQTLVNRVVGMMRNFDKKAFSSFYAFNKRQEQMSMVVSKLITFCENCHSAEISVVKSSQTQLEKTIEWLSSGFSQKLEFKEVLVALNELNDRRLYHLIKVAVDEMSNHSTVRNAISELFKRIEDPELFRKKNVKIDSRFTKESFISVIKVLIYRSSPIIYNISNLSILLSGSGSCTEAENVLKRQLIDNISVVNPGIFKDQAKHLMENIMALDGSSSTLTWTLTLSEAMKTLYKISKLNREYITNANPFFLDKLEELAKGDAILAAKYATKLLGLLDDPRSQLLRIKETILPLNSKSDYFAAHLMVLSQILKMQPQLLGEDSTEIVSLLIKEVLLTNEVVGDVEGQPGWISYNDLCSVESNRPLAAKVFSLKLFTNKLRVLAHDLRGDEMAQAFTVRILKLFFYLIASGGELISDQSESYPTPSNFQSQLRCSAGLQILKLAKISYLSTYIKPDDISKLVNLVEDESLEVRSLFIGKLKDYVGDEAISIKYLPLIFFTAYEPDTALRTSTRMWITSTLKKESFKKGTFFERALPRLVHLVAHHPDVAEGLKTKDEGLYNSLTTAIGYMVYYFHSVANSNNLALLYYLAGRVRQYRDTITEEVADTDQEAPEDVPTKDCGIYIISELAQLILGQLKDYNEWTLSPYPGKLNLPSDLFEPFETIEDARKNTFGSYLKSEELESLKKTIGVKIGRLYRRTTGYKQQSVKRPMNEELDQARKRTQVASRERVDGLRERPSDDDNYVPSKITSGSSNEVRKSTRQRKAISYADSESDNE</sequence>
<evidence type="ECO:0000256" key="2">
    <source>
        <dbReference type="ARBA" id="ARBA00022618"/>
    </source>
</evidence>
<dbReference type="Proteomes" id="UP000191144">
    <property type="component" value="Chromosome G"/>
</dbReference>
<reference evidence="9" key="1">
    <citation type="submission" date="2016-03" db="EMBL/GenBank/DDBJ databases">
        <authorList>
            <person name="Devillers Hugo."/>
        </authorList>
    </citation>
    <scope>NUCLEOTIDE SEQUENCE [LARGE SCALE GENOMIC DNA]</scope>
</reference>
<keyword evidence="9" id="KW-1185">Reference proteome</keyword>
<feature type="region of interest" description="Disordered" evidence="7">
    <location>
        <begin position="1200"/>
        <end position="1262"/>
    </location>
</feature>
<evidence type="ECO:0000256" key="5">
    <source>
        <dbReference type="ARBA" id="ARBA00023306"/>
    </source>
</evidence>
<gene>
    <name evidence="8" type="ORF">LAME_0G15148G</name>
</gene>
<comment type="subcellular location">
    <subcellularLocation>
        <location evidence="1">Nucleus</location>
    </subcellularLocation>
</comment>
<evidence type="ECO:0000313" key="9">
    <source>
        <dbReference type="Proteomes" id="UP000191144"/>
    </source>
</evidence>
<name>A0A1G4KAM1_9SACH</name>
<dbReference type="InterPro" id="IPR039776">
    <property type="entry name" value="Pds5"/>
</dbReference>
<evidence type="ECO:0000256" key="4">
    <source>
        <dbReference type="ARBA" id="ARBA00023242"/>
    </source>
</evidence>
<dbReference type="SUPFAM" id="SSF48371">
    <property type="entry name" value="ARM repeat"/>
    <property type="match status" value="1"/>
</dbReference>
<organism evidence="8 9">
    <name type="scientific">Lachancea meyersii CBS 8951</name>
    <dbReference type="NCBI Taxonomy" id="1266667"/>
    <lineage>
        <taxon>Eukaryota</taxon>
        <taxon>Fungi</taxon>
        <taxon>Dikarya</taxon>
        <taxon>Ascomycota</taxon>
        <taxon>Saccharomycotina</taxon>
        <taxon>Saccharomycetes</taxon>
        <taxon>Saccharomycetales</taxon>
        <taxon>Saccharomycetaceae</taxon>
        <taxon>Lachancea</taxon>
    </lineage>
</organism>
<keyword evidence="2" id="KW-0132">Cell division</keyword>
<dbReference type="GO" id="GO:0000785">
    <property type="term" value="C:chromatin"/>
    <property type="evidence" value="ECO:0007669"/>
    <property type="project" value="TreeGrafter"/>
</dbReference>
<feature type="coiled-coil region" evidence="6">
    <location>
        <begin position="24"/>
        <end position="51"/>
    </location>
</feature>
<dbReference type="InterPro" id="IPR016024">
    <property type="entry name" value="ARM-type_fold"/>
</dbReference>
<dbReference type="OrthoDB" id="200660at2759"/>
<evidence type="ECO:0000256" key="6">
    <source>
        <dbReference type="SAM" id="Coils"/>
    </source>
</evidence>
<dbReference type="EMBL" id="LT598484">
    <property type="protein sequence ID" value="SCV01274.1"/>
    <property type="molecule type" value="Genomic_DNA"/>
</dbReference>
<dbReference type="PANTHER" id="PTHR12663">
    <property type="entry name" value="ANDROGEN INDUCED INHIBITOR OF PROLIFERATION AS3 / PDS5-RELATED"/>
    <property type="match status" value="1"/>
</dbReference>
<dbReference type="GO" id="GO:0005634">
    <property type="term" value="C:nucleus"/>
    <property type="evidence" value="ECO:0007669"/>
    <property type="project" value="UniProtKB-SubCell"/>
</dbReference>
<dbReference type="InterPro" id="IPR011989">
    <property type="entry name" value="ARM-like"/>
</dbReference>
<evidence type="ECO:0000256" key="7">
    <source>
        <dbReference type="SAM" id="MobiDB-lite"/>
    </source>
</evidence>
<protein>
    <submittedName>
        <fullName evidence="8">LAME_0G15148g1_1</fullName>
    </submittedName>
</protein>
<dbReference type="Pfam" id="PF20168">
    <property type="entry name" value="PDS5"/>
    <property type="match status" value="1"/>
</dbReference>
<evidence type="ECO:0000256" key="1">
    <source>
        <dbReference type="ARBA" id="ARBA00004123"/>
    </source>
</evidence>
<dbReference type="AlphaFoldDB" id="A0A1G4KAM1"/>
<keyword evidence="3" id="KW-0498">Mitosis</keyword>